<dbReference type="InterPro" id="IPR007244">
    <property type="entry name" value="Naa35_N"/>
</dbReference>
<dbReference type="InterPro" id="IPR057983">
    <property type="entry name" value="NAA35-like_N"/>
</dbReference>
<feature type="domain" description="NAA35-like TPR repeats" evidence="6">
    <location>
        <begin position="420"/>
        <end position="803"/>
    </location>
</feature>
<dbReference type="AlphaFoldDB" id="A0AAE1AP68"/>
<comment type="subcellular location">
    <subcellularLocation>
        <location evidence="1">Cytoplasm</location>
    </subcellularLocation>
</comment>
<name>A0AAE1AP68_9GAST</name>
<reference evidence="7" key="1">
    <citation type="journal article" date="2023" name="G3 (Bethesda)">
        <title>A reference genome for the long-term kleptoplast-retaining sea slug Elysia crispata morphotype clarki.</title>
        <authorList>
            <person name="Eastman K.E."/>
            <person name="Pendleton A.L."/>
            <person name="Shaikh M.A."/>
            <person name="Suttiyut T."/>
            <person name="Ogas R."/>
            <person name="Tomko P."/>
            <person name="Gavelis G."/>
            <person name="Widhalm J.R."/>
            <person name="Wisecaver J.H."/>
        </authorList>
    </citation>
    <scope>NUCLEOTIDE SEQUENCE</scope>
    <source>
        <strain evidence="7">ECLA1</strain>
    </source>
</reference>
<dbReference type="Pfam" id="PF04112">
    <property type="entry name" value="Mak10"/>
    <property type="match status" value="1"/>
</dbReference>
<feature type="domain" description="NAA35-like N-terminal" evidence="5">
    <location>
        <begin position="126"/>
        <end position="222"/>
    </location>
</feature>
<dbReference type="PANTHER" id="PTHR21373:SF0">
    <property type="entry name" value="N-ALPHA-ACETYLTRANSFERASE 35, NATC AUXILIARY SUBUNIT"/>
    <property type="match status" value="1"/>
</dbReference>
<comment type="caution">
    <text evidence="7">The sequence shown here is derived from an EMBL/GenBank/DDBJ whole genome shotgun (WGS) entry which is preliminary data.</text>
</comment>
<evidence type="ECO:0000256" key="4">
    <source>
        <dbReference type="ARBA" id="ARBA00030494"/>
    </source>
</evidence>
<evidence type="ECO:0000313" key="8">
    <source>
        <dbReference type="Proteomes" id="UP001283361"/>
    </source>
</evidence>
<evidence type="ECO:0000256" key="2">
    <source>
        <dbReference type="ARBA" id="ARBA00006289"/>
    </source>
</evidence>
<accession>A0AAE1AP68</accession>
<dbReference type="GO" id="GO:0031417">
    <property type="term" value="C:NatC complex"/>
    <property type="evidence" value="ECO:0007669"/>
    <property type="project" value="InterPro"/>
</dbReference>
<evidence type="ECO:0000313" key="7">
    <source>
        <dbReference type="EMBL" id="KAK3791328.1"/>
    </source>
</evidence>
<evidence type="ECO:0000256" key="1">
    <source>
        <dbReference type="ARBA" id="ARBA00004496"/>
    </source>
</evidence>
<organism evidence="7 8">
    <name type="scientific">Elysia crispata</name>
    <name type="common">lettuce slug</name>
    <dbReference type="NCBI Taxonomy" id="231223"/>
    <lineage>
        <taxon>Eukaryota</taxon>
        <taxon>Metazoa</taxon>
        <taxon>Spiralia</taxon>
        <taxon>Lophotrochozoa</taxon>
        <taxon>Mollusca</taxon>
        <taxon>Gastropoda</taxon>
        <taxon>Heterobranchia</taxon>
        <taxon>Euthyneura</taxon>
        <taxon>Panpulmonata</taxon>
        <taxon>Sacoglossa</taxon>
        <taxon>Placobranchoidea</taxon>
        <taxon>Plakobranchidae</taxon>
        <taxon>Elysia</taxon>
    </lineage>
</organism>
<dbReference type="Pfam" id="PF25789">
    <property type="entry name" value="TPR_NAA35"/>
    <property type="match status" value="1"/>
</dbReference>
<keyword evidence="8" id="KW-1185">Reference proteome</keyword>
<dbReference type="InterPro" id="IPR057982">
    <property type="entry name" value="TPR_NAA35"/>
</dbReference>
<evidence type="ECO:0000256" key="3">
    <source>
        <dbReference type="ARBA" id="ARBA00022490"/>
    </source>
</evidence>
<gene>
    <name evidence="7" type="ORF">RRG08_012514</name>
</gene>
<dbReference type="EMBL" id="JAWDGP010001473">
    <property type="protein sequence ID" value="KAK3791328.1"/>
    <property type="molecule type" value="Genomic_DNA"/>
</dbReference>
<proteinExistence type="inferred from homology"/>
<sequence length="902" mass="103322">MKKQRKVKLRVLNKITADWSLNYTKGQKHSPFLRLGDIAYGSKRIIDRESLPPLIRRQCCGASKSCFSLKDIKLDPTNIYKFGDSQESSLNMASEITEQVSVDQPKYNWVDITQEFFSASSQLQLGELVHTNMFGLFEAMSAIEMMDPKMDAGMLCNQIKRKVLTLEQSVEEGSVKISKLDHCELIGIMDSSLACLVTWIEGHSLAQTVFTNLYLHNPYIIEDRCLKCFCIVMLKTVDLIRERINRAGTVEEEDFQPMSYGFRMAGDVSDSRALGMIKEVEEEFGKISKNTRPKAGQDRTVLQETQHQLVTAVHIRLKFFRLFYSALLSFVKEKCEGLQMAQKQLSQIVEILPAIISTISFGVQEESSQASKNDYPTIPGFEPLINQRLLPPTFPRYTIIKGRLESVNYIKILVQKLQSITVVPELGSLHTILEFFMEFSRSSPCVLSRSLLQLMLIPPNRRVFGSQSVVDSLKDTIRNFISPPGLSPKSSIYNHAQAKEYIDALLTRAARPICTLFQITGHNRARQRDKWAHILDDLSNLQEEADKVDAYLHTLLVQTERNRSHLACFGTWVLYHTLNAMINYTLSGFELELYATFEYHYVYWYLYELLYAWMVSTLHRADSFLLDAENAPDMSQKGRSSKKSKKKKRAKTLARELTIAQAYQQMFGGYYKAVVAFQLCGKLKEPKFKFDNEEVRYSHRFAPFSTVLTPPMVHYAQYKEMSDLGRYDPLPTTQEMFGAACKCFCQAKELLDSITPQTEEIQTIIKIAKTNFVVMKLVVGGHKEDSLDPPEFDFTQHNIFPIIKLIQASSLPLWEQLNALLYRFARNKSCTAIICSKLLYILWDCLYNEAGPVLRNHTYAYHNRSQTDRDQTSRWIQLLNTLSTPSLVTGTGKTLKIKSQYC</sequence>
<protein>
    <recommendedName>
        <fullName evidence="4">Protein MAK10 homolog</fullName>
    </recommendedName>
</protein>
<comment type="similarity">
    <text evidence="2">Belongs to the MAK10 family.</text>
</comment>
<dbReference type="PANTHER" id="PTHR21373">
    <property type="entry name" value="GLUCOSE REPRESSIBLE PROTEIN MAK10"/>
    <property type="match status" value="1"/>
</dbReference>
<dbReference type="Proteomes" id="UP001283361">
    <property type="component" value="Unassembled WGS sequence"/>
</dbReference>
<evidence type="ECO:0000259" key="5">
    <source>
        <dbReference type="Pfam" id="PF04112"/>
    </source>
</evidence>
<keyword evidence="3" id="KW-0963">Cytoplasm</keyword>
<evidence type="ECO:0000259" key="6">
    <source>
        <dbReference type="Pfam" id="PF25789"/>
    </source>
</evidence>